<dbReference type="InterPro" id="IPR050121">
    <property type="entry name" value="Cytochrome_P450_monoxygenase"/>
</dbReference>
<keyword evidence="4 7" id="KW-0560">Oxidoreductase</keyword>
<protein>
    <recommendedName>
        <fullName evidence="10">Cytochrome P450 oxidoreductase</fullName>
    </recommendedName>
</protein>
<dbReference type="EMBL" id="AMGV01000034">
    <property type="protein sequence ID" value="KEF51014.1"/>
    <property type="molecule type" value="Genomic_DNA"/>
</dbReference>
<dbReference type="CDD" id="cd11060">
    <property type="entry name" value="CYP57A1-like"/>
    <property type="match status" value="1"/>
</dbReference>
<evidence type="ECO:0000313" key="8">
    <source>
        <dbReference type="EMBL" id="KEF51014.1"/>
    </source>
</evidence>
<evidence type="ECO:0000256" key="6">
    <source>
        <dbReference type="PIRSR" id="PIRSR602401-1"/>
    </source>
</evidence>
<dbReference type="HOGENOM" id="CLU_001570_14_0_1"/>
<name>A0A072NT17_9EURO</name>
<dbReference type="Pfam" id="PF00067">
    <property type="entry name" value="p450"/>
    <property type="match status" value="1"/>
</dbReference>
<dbReference type="PRINTS" id="PR00385">
    <property type="entry name" value="P450"/>
</dbReference>
<comment type="similarity">
    <text evidence="2 7">Belongs to the cytochrome P450 family.</text>
</comment>
<keyword evidence="3 6" id="KW-0479">Metal-binding</keyword>
<keyword evidence="6 7" id="KW-0349">Heme</keyword>
<dbReference type="InterPro" id="IPR002401">
    <property type="entry name" value="Cyt_P450_E_grp-I"/>
</dbReference>
<reference evidence="8 9" key="1">
    <citation type="submission" date="2013-03" db="EMBL/GenBank/DDBJ databases">
        <title>The Genome Sequence of Exophiala aquamarina CBS 119918.</title>
        <authorList>
            <consortium name="The Broad Institute Genomics Platform"/>
            <person name="Cuomo C."/>
            <person name="de Hoog S."/>
            <person name="Gorbushina A."/>
            <person name="Walker B."/>
            <person name="Young S.K."/>
            <person name="Zeng Q."/>
            <person name="Gargeya S."/>
            <person name="Fitzgerald M."/>
            <person name="Haas B."/>
            <person name="Abouelleil A."/>
            <person name="Allen A.W."/>
            <person name="Alvarado L."/>
            <person name="Arachchi H.M."/>
            <person name="Berlin A.M."/>
            <person name="Chapman S.B."/>
            <person name="Gainer-Dewar J."/>
            <person name="Goldberg J."/>
            <person name="Griggs A."/>
            <person name="Gujja S."/>
            <person name="Hansen M."/>
            <person name="Howarth C."/>
            <person name="Imamovic A."/>
            <person name="Ireland A."/>
            <person name="Larimer J."/>
            <person name="McCowan C."/>
            <person name="Murphy C."/>
            <person name="Pearson M."/>
            <person name="Poon T.W."/>
            <person name="Priest M."/>
            <person name="Roberts A."/>
            <person name="Saif S."/>
            <person name="Shea T."/>
            <person name="Sisk P."/>
            <person name="Sykes S."/>
            <person name="Wortman J."/>
            <person name="Nusbaum C."/>
            <person name="Birren B."/>
        </authorList>
    </citation>
    <scope>NUCLEOTIDE SEQUENCE [LARGE SCALE GENOMIC DNA]</scope>
    <source>
        <strain evidence="8 9">CBS 119918</strain>
    </source>
</reference>
<dbReference type="Gene3D" id="1.10.630.10">
    <property type="entry name" value="Cytochrome P450"/>
    <property type="match status" value="1"/>
</dbReference>
<dbReference type="InterPro" id="IPR036396">
    <property type="entry name" value="Cyt_P450_sf"/>
</dbReference>
<sequence length="498" mass="56170">MVLAVPFSIWTLFQQHIFLSALVFLLTRLVNRRYFSPLSSYPGPFLASVTRLWKAWVVAKGQAQQDFIQLHRKYGPIVRVGPNELSFASPTAARDILAPGNGFRKTEFYNVFPPKHAPDIFTETREWKHAAMKRVAVVPYSLASVQKMSPWIEDVQKEMVRKLGQYADGTGVCNLGDLLHFFAFDVVGEFAFSQRYGFLEQETDVGGTIKFIDTLQWYNGIIGQVPELRHILLNNPLVQFFLTSFGLPKVTEMAMNELQKRKQSGEFFLEPDRKDLLGQLIAGRYKNPTKFSEMDIFAVSHGAIGAGADSTASTMQSFCHFVLSNSDVYSRLKEEIRGADLSPGVGWQEAQDLSYFQACLMETMRMKPAVGLSIPRYIPPAGATIDGKRYPGGLVAGVNAWVVHRDEALFGEFPDQFRPERWLKSDTKEMKMHMYQFGGGGHLCIGRNLAQFEMSKILPQLIMNFDFELVEPGKPLKSHTTFFVVQNGLEVHVKRVGG</sequence>
<dbReference type="PRINTS" id="PR00463">
    <property type="entry name" value="EP450I"/>
</dbReference>
<dbReference type="AlphaFoldDB" id="A0A072NT17"/>
<dbReference type="RefSeq" id="XP_013253604.1">
    <property type="nucleotide sequence ID" value="XM_013398150.1"/>
</dbReference>
<organism evidence="8 9">
    <name type="scientific">Exophiala aquamarina CBS 119918</name>
    <dbReference type="NCBI Taxonomy" id="1182545"/>
    <lineage>
        <taxon>Eukaryota</taxon>
        <taxon>Fungi</taxon>
        <taxon>Dikarya</taxon>
        <taxon>Ascomycota</taxon>
        <taxon>Pezizomycotina</taxon>
        <taxon>Eurotiomycetes</taxon>
        <taxon>Chaetothyriomycetidae</taxon>
        <taxon>Chaetothyriales</taxon>
        <taxon>Herpotrichiellaceae</taxon>
        <taxon>Exophiala</taxon>
    </lineage>
</organism>
<dbReference type="InterPro" id="IPR017972">
    <property type="entry name" value="Cyt_P450_CS"/>
</dbReference>
<dbReference type="PROSITE" id="PS00086">
    <property type="entry name" value="CYTOCHROME_P450"/>
    <property type="match status" value="1"/>
</dbReference>
<proteinExistence type="inferred from homology"/>
<dbReference type="SUPFAM" id="SSF48264">
    <property type="entry name" value="Cytochrome P450"/>
    <property type="match status" value="1"/>
</dbReference>
<dbReference type="PANTHER" id="PTHR24305:SF232">
    <property type="entry name" value="P450, PUTATIVE (EUROFUNG)-RELATED"/>
    <property type="match status" value="1"/>
</dbReference>
<dbReference type="InterPro" id="IPR001128">
    <property type="entry name" value="Cyt_P450"/>
</dbReference>
<dbReference type="GO" id="GO:0004497">
    <property type="term" value="F:monooxygenase activity"/>
    <property type="evidence" value="ECO:0007669"/>
    <property type="project" value="UniProtKB-KW"/>
</dbReference>
<dbReference type="VEuPathDB" id="FungiDB:A1O9_12940"/>
<feature type="binding site" description="axial binding residue" evidence="6">
    <location>
        <position position="444"/>
    </location>
    <ligand>
        <name>heme</name>
        <dbReference type="ChEBI" id="CHEBI:30413"/>
    </ligand>
    <ligandPart>
        <name>Fe</name>
        <dbReference type="ChEBI" id="CHEBI:18248"/>
    </ligandPart>
</feature>
<evidence type="ECO:0000313" key="9">
    <source>
        <dbReference type="Proteomes" id="UP000027920"/>
    </source>
</evidence>
<dbReference type="GeneID" id="25287834"/>
<dbReference type="GO" id="GO:0016705">
    <property type="term" value="F:oxidoreductase activity, acting on paired donors, with incorporation or reduction of molecular oxygen"/>
    <property type="evidence" value="ECO:0007669"/>
    <property type="project" value="InterPro"/>
</dbReference>
<dbReference type="OrthoDB" id="3934656at2759"/>
<keyword evidence="5 6" id="KW-0408">Iron</keyword>
<evidence type="ECO:0000256" key="5">
    <source>
        <dbReference type="ARBA" id="ARBA00023004"/>
    </source>
</evidence>
<evidence type="ECO:0000256" key="4">
    <source>
        <dbReference type="ARBA" id="ARBA00023002"/>
    </source>
</evidence>
<evidence type="ECO:0000256" key="2">
    <source>
        <dbReference type="ARBA" id="ARBA00010617"/>
    </source>
</evidence>
<evidence type="ECO:0000256" key="3">
    <source>
        <dbReference type="ARBA" id="ARBA00022723"/>
    </source>
</evidence>
<dbReference type="GO" id="GO:0020037">
    <property type="term" value="F:heme binding"/>
    <property type="evidence" value="ECO:0007669"/>
    <property type="project" value="InterPro"/>
</dbReference>
<evidence type="ECO:0000256" key="1">
    <source>
        <dbReference type="ARBA" id="ARBA00001971"/>
    </source>
</evidence>
<evidence type="ECO:0008006" key="10">
    <source>
        <dbReference type="Google" id="ProtNLM"/>
    </source>
</evidence>
<comment type="caution">
    <text evidence="8">The sequence shown here is derived from an EMBL/GenBank/DDBJ whole genome shotgun (WGS) entry which is preliminary data.</text>
</comment>
<dbReference type="PANTHER" id="PTHR24305">
    <property type="entry name" value="CYTOCHROME P450"/>
    <property type="match status" value="1"/>
</dbReference>
<keyword evidence="9" id="KW-1185">Reference proteome</keyword>
<dbReference type="STRING" id="1182545.A0A072NT17"/>
<evidence type="ECO:0000256" key="7">
    <source>
        <dbReference type="RuleBase" id="RU000461"/>
    </source>
</evidence>
<gene>
    <name evidence="8" type="ORF">A1O9_12940</name>
</gene>
<dbReference type="GO" id="GO:0005506">
    <property type="term" value="F:iron ion binding"/>
    <property type="evidence" value="ECO:0007669"/>
    <property type="project" value="InterPro"/>
</dbReference>
<accession>A0A072NT17</accession>
<keyword evidence="7" id="KW-0503">Monooxygenase</keyword>
<dbReference type="Proteomes" id="UP000027920">
    <property type="component" value="Unassembled WGS sequence"/>
</dbReference>
<comment type="cofactor">
    <cofactor evidence="1 6">
        <name>heme</name>
        <dbReference type="ChEBI" id="CHEBI:30413"/>
    </cofactor>
</comment>